<feature type="domain" description="MPN" evidence="2">
    <location>
        <begin position="9"/>
        <end position="156"/>
    </location>
</feature>
<name>A0A2G5BG86_COERN</name>
<dbReference type="InterPro" id="IPR024969">
    <property type="entry name" value="EIF3F/CSN6-like_C"/>
</dbReference>
<organism evidence="3 4">
    <name type="scientific">Coemansia reversa (strain ATCC 12441 / NRRL 1564)</name>
    <dbReference type="NCBI Taxonomy" id="763665"/>
    <lineage>
        <taxon>Eukaryota</taxon>
        <taxon>Fungi</taxon>
        <taxon>Fungi incertae sedis</taxon>
        <taxon>Zoopagomycota</taxon>
        <taxon>Kickxellomycotina</taxon>
        <taxon>Kickxellomycetes</taxon>
        <taxon>Kickxellales</taxon>
        <taxon>Kickxellaceae</taxon>
        <taxon>Coemansia</taxon>
    </lineage>
</organism>
<dbReference type="PANTHER" id="PTHR10540">
    <property type="entry name" value="EUKARYOTIC TRANSLATION INITIATION FACTOR 3 SUBUNIT F-RELATED"/>
    <property type="match status" value="1"/>
</dbReference>
<evidence type="ECO:0000313" key="4">
    <source>
        <dbReference type="Proteomes" id="UP000242474"/>
    </source>
</evidence>
<dbReference type="Pfam" id="PF01398">
    <property type="entry name" value="JAB"/>
    <property type="match status" value="1"/>
</dbReference>
<dbReference type="Proteomes" id="UP000242474">
    <property type="component" value="Unassembled WGS sequence"/>
</dbReference>
<dbReference type="PANTHER" id="PTHR10540:SF8">
    <property type="entry name" value="COP9 SIGNALOSOME COMPLEX SUBUNIT 6"/>
    <property type="match status" value="1"/>
</dbReference>
<dbReference type="Pfam" id="PF13012">
    <property type="entry name" value="MitMem_reg"/>
    <property type="match status" value="1"/>
</dbReference>
<keyword evidence="4" id="KW-1185">Reference proteome</keyword>
<proteinExistence type="inferred from homology"/>
<gene>
    <name evidence="3" type="ORF">COEREDRAFT_85489</name>
</gene>
<reference evidence="3 4" key="1">
    <citation type="journal article" date="2015" name="Genome Biol. Evol.">
        <title>Phylogenomic analyses indicate that early fungi evolved digesting cell walls of algal ancestors of land plants.</title>
        <authorList>
            <person name="Chang Y."/>
            <person name="Wang S."/>
            <person name="Sekimoto S."/>
            <person name="Aerts A.L."/>
            <person name="Choi C."/>
            <person name="Clum A."/>
            <person name="LaButti K.M."/>
            <person name="Lindquist E.A."/>
            <person name="Yee Ngan C."/>
            <person name="Ohm R.A."/>
            <person name="Salamov A.A."/>
            <person name="Grigoriev I.V."/>
            <person name="Spatafora J.W."/>
            <person name="Berbee M.L."/>
        </authorList>
    </citation>
    <scope>NUCLEOTIDE SEQUENCE [LARGE SCALE GENOMIC DNA]</scope>
    <source>
        <strain evidence="3 4">NRRL 1564</strain>
    </source>
</reference>
<dbReference type="GO" id="GO:0008180">
    <property type="term" value="C:COP9 signalosome"/>
    <property type="evidence" value="ECO:0007669"/>
    <property type="project" value="TreeGrafter"/>
</dbReference>
<accession>A0A2G5BG86</accession>
<dbReference type="InterPro" id="IPR037518">
    <property type="entry name" value="MPN"/>
</dbReference>
<protein>
    <recommendedName>
        <fullName evidence="2">MPN domain-containing protein</fullName>
    </recommendedName>
</protein>
<dbReference type="GO" id="GO:0008237">
    <property type="term" value="F:metallopeptidase activity"/>
    <property type="evidence" value="ECO:0007669"/>
    <property type="project" value="InterPro"/>
</dbReference>
<dbReference type="Gene3D" id="3.40.140.10">
    <property type="entry name" value="Cytidine Deaminase, domain 2"/>
    <property type="match status" value="1"/>
</dbReference>
<dbReference type="InterPro" id="IPR000555">
    <property type="entry name" value="JAMM/MPN+_dom"/>
</dbReference>
<evidence type="ECO:0000259" key="2">
    <source>
        <dbReference type="PROSITE" id="PS50249"/>
    </source>
</evidence>
<dbReference type="PROSITE" id="PS50249">
    <property type="entry name" value="MPN"/>
    <property type="match status" value="1"/>
</dbReference>
<sequence>MATWNLSTAVIHPLVLLNVSEHTTRVLALTKAGKSGVSPFVCGALLGRQTENRFEAFMTFEFLYEEASDNTSATINPGHFTQRLGQMEEVFPDNTFIGWYAVNTDTKITPAIAKIHEQLIREHPSALLMVFDAALADGTVENSTTQGRSFSLPISIYETRPPERVDSRKLRWYLSKDTPMTTDGGYYVGASANRVGEAQDDSVWASQLAPIQVQLDSGEAERVAVEHVQYVARPTNVDMLTNTRSDAPLVSLNASRMATFLVSLRNALEMLDRDIALLKTYVGEVISGKAVFDPEVLQLVQRVLSNRPVVLDDEFFDLATSQEETNFQLATYLASVTSVAGAVRDLSQRSNTALRRGRNKHAPYVNPVQNDGMFAWGPSMGGIMSAFGARSHFGRGHG</sequence>
<dbReference type="EMBL" id="KZ303491">
    <property type="protein sequence ID" value="PIA18020.1"/>
    <property type="molecule type" value="Genomic_DNA"/>
</dbReference>
<evidence type="ECO:0000313" key="3">
    <source>
        <dbReference type="EMBL" id="PIA18020.1"/>
    </source>
</evidence>
<evidence type="ECO:0000256" key="1">
    <source>
        <dbReference type="ARBA" id="ARBA00010893"/>
    </source>
</evidence>
<dbReference type="STRING" id="763665.A0A2G5BG86"/>
<dbReference type="AlphaFoldDB" id="A0A2G5BG86"/>
<dbReference type="OrthoDB" id="1378at2759"/>
<comment type="similarity">
    <text evidence="1">Belongs to the peptidase M67A family. CSN6 subfamily.</text>
</comment>